<accession>A0ABX8MIY5</accession>
<keyword evidence="3" id="KW-0804">Transcription</keyword>
<dbReference type="PROSITE" id="PS01124">
    <property type="entry name" value="HTH_ARAC_FAMILY_2"/>
    <property type="match status" value="1"/>
</dbReference>
<organism evidence="5 6">
    <name type="scientific">Pseudomonas sessilinigenes</name>
    <dbReference type="NCBI Taxonomy" id="658629"/>
    <lineage>
        <taxon>Bacteria</taxon>
        <taxon>Pseudomonadati</taxon>
        <taxon>Pseudomonadota</taxon>
        <taxon>Gammaproteobacteria</taxon>
        <taxon>Pseudomonadales</taxon>
        <taxon>Pseudomonadaceae</taxon>
        <taxon>Pseudomonas</taxon>
    </lineage>
</organism>
<evidence type="ECO:0000256" key="3">
    <source>
        <dbReference type="ARBA" id="ARBA00023163"/>
    </source>
</evidence>
<dbReference type="InterPro" id="IPR018060">
    <property type="entry name" value="HTH_AraC"/>
</dbReference>
<keyword evidence="1" id="KW-0805">Transcription regulation</keyword>
<dbReference type="Gene3D" id="1.10.10.60">
    <property type="entry name" value="Homeodomain-like"/>
    <property type="match status" value="1"/>
</dbReference>
<keyword evidence="6" id="KW-1185">Reference proteome</keyword>
<dbReference type="EMBL" id="CP077074">
    <property type="protein sequence ID" value="QXH39259.1"/>
    <property type="molecule type" value="Genomic_DNA"/>
</dbReference>
<dbReference type="Proteomes" id="UP000693952">
    <property type="component" value="Chromosome"/>
</dbReference>
<dbReference type="InterPro" id="IPR009057">
    <property type="entry name" value="Homeodomain-like_sf"/>
</dbReference>
<feature type="domain" description="HTH araC/xylS-type" evidence="4">
    <location>
        <begin position="176"/>
        <end position="274"/>
    </location>
</feature>
<evidence type="ECO:0000259" key="4">
    <source>
        <dbReference type="PROSITE" id="PS01124"/>
    </source>
</evidence>
<dbReference type="PANTHER" id="PTHR43280:SF32">
    <property type="entry name" value="TRANSCRIPTIONAL REGULATORY PROTEIN"/>
    <property type="match status" value="1"/>
</dbReference>
<dbReference type="SMART" id="SM00342">
    <property type="entry name" value="HTH_ARAC"/>
    <property type="match status" value="1"/>
</dbReference>
<name>A0ABX8MIY5_9PSED</name>
<dbReference type="SUPFAM" id="SSF46689">
    <property type="entry name" value="Homeodomain-like"/>
    <property type="match status" value="1"/>
</dbReference>
<proteinExistence type="predicted"/>
<evidence type="ECO:0000313" key="5">
    <source>
        <dbReference type="EMBL" id="QXH39259.1"/>
    </source>
</evidence>
<dbReference type="Pfam" id="PF12833">
    <property type="entry name" value="HTH_18"/>
    <property type="match status" value="1"/>
</dbReference>
<evidence type="ECO:0000256" key="1">
    <source>
        <dbReference type="ARBA" id="ARBA00023015"/>
    </source>
</evidence>
<reference evidence="5" key="1">
    <citation type="submission" date="2021-06" db="EMBL/GenBank/DDBJ databases">
        <title>Updating the genus Pseudomonas: Description of 43 new species and partition of the Pseudomonas putida group.</title>
        <authorList>
            <person name="Girard L."/>
            <person name="Lood C."/>
            <person name="Vandamme P."/>
            <person name="Rokni-Zadeh H."/>
            <person name="van Noort V."/>
            <person name="Hofte M."/>
            <person name="Lavigne R."/>
            <person name="De Mot R."/>
        </authorList>
    </citation>
    <scope>NUCLEOTIDE SEQUENCE</scope>
    <source>
        <strain evidence="5">CMR12a</strain>
    </source>
</reference>
<evidence type="ECO:0000313" key="6">
    <source>
        <dbReference type="Proteomes" id="UP000693952"/>
    </source>
</evidence>
<dbReference type="RefSeq" id="WP_124347706.1">
    <property type="nucleotide sequence ID" value="NZ_CP027706.1"/>
</dbReference>
<evidence type="ECO:0000256" key="2">
    <source>
        <dbReference type="ARBA" id="ARBA00023125"/>
    </source>
</evidence>
<protein>
    <submittedName>
        <fullName evidence="5">Helix-turn-helix domain-containing protein</fullName>
    </submittedName>
</protein>
<sequence length="274" mass="31082">MQMNSLGDPGTEDYVIGESQFSGEVGHPLALAYVVVLVCQDGSAELEVNFQPYRMMKGDFLVLAEDSIALITSKSDDFSCTGYRLNRSAAAEVAAVLPSSLFVFLNRFPFFRPDQGLSAFLQAWESQLAMIQGQCSSYKRVMFINHLQNLFLWLCAEVDLEAGTKNDYSRPEAICWKFWELISAHCKQHREVAFYAGLLHITPFYLSQLSKKYFNDAPKTLIDRQVVLEIKKQLGQPRKSVQQIADELHFADASYLGKYFKRHTGLGLSEYRKS</sequence>
<keyword evidence="2" id="KW-0238">DNA-binding</keyword>
<gene>
    <name evidence="5" type="ORF">KSS89_23945</name>
</gene>
<dbReference type="PANTHER" id="PTHR43280">
    <property type="entry name" value="ARAC-FAMILY TRANSCRIPTIONAL REGULATOR"/>
    <property type="match status" value="1"/>
</dbReference>